<feature type="transmembrane region" description="Helical" evidence="2">
    <location>
        <begin position="178"/>
        <end position="200"/>
    </location>
</feature>
<feature type="region of interest" description="Disordered" evidence="1">
    <location>
        <begin position="715"/>
        <end position="782"/>
    </location>
</feature>
<feature type="compositionally biased region" description="Basic residues" evidence="1">
    <location>
        <begin position="277"/>
        <end position="290"/>
    </location>
</feature>
<evidence type="ECO:0000313" key="3">
    <source>
        <dbReference type="EMBL" id="TQE98953.1"/>
    </source>
</evidence>
<feature type="transmembrane region" description="Helical" evidence="2">
    <location>
        <begin position="359"/>
        <end position="378"/>
    </location>
</feature>
<feature type="transmembrane region" description="Helical" evidence="2">
    <location>
        <begin position="59"/>
        <end position="80"/>
    </location>
</feature>
<name>A0A540VS16_9GAMM</name>
<sequence length="1197" mass="132001">MIRAVAGLELRHALRQPVFWLISLAYFGFALAYISTEIVGGTLASAAVDVNSSWAITRMVTHLSYLGLVGTAAFVGHSVIRDFRGGMAELLFTTRMTRRDYVLGRFLGGTLAAAIAFSAVFAGLALGHLVPWADPQRLGHFQMTGFMAAYAVFAVTNAVIGACILFSLALVTRDPLKTWTGAVAVLVAFFISRAFAGAFYTTEQGQALAALVEPFGAYAATAVALDWTPHDRNELVLGHQALILWNRALWMALGAGAVALAYAVFRRQPIQTVAGSRGRRSRKRRQRRVPRSGSTSGFQPMSAFAQWWALTLFELRRILHGAPFRVMLGLSLVALWIWVSQYGRAYGTGFHPYTADMAQHIHTVFRVPLIAIMTFYAAELTWGAHLNRFAPIIDATPVRNSRLLLSRFVALVGAVLAVLAAGVLVTLAHQLSRGFTAIEPGIYLVHVLLYSLPYFAVMAAFALLLQVLAGNRYAGMLAMAVLFLGTEVAGTLGIDSNLLIPGARLSLHYTPLAGFGHYLEPVAWFHAYWLALAGLAVIVATAFFPRGERGGPWRARPRLAMSLAQWRVSVVLLGAVLGMGGWIFWNTQVLDPIPSESESNRRAASYEREYGAWRDARRPRVSAATGELELHPQTRHFRFSGRLTLVNPWDQPLESVLLTAPEGASFTEAGFAGVEEPHGRHDPGTGTIEFNTRIEPGQSRTLKVSLRSLPIEGFRNRPERTPVTHNGSLLFHDRFLPTPGYDAGREVSDAGEREDLGLPERTSNRREHGDPRGRREPLGAPHGGWLDLSLTVGAPENQTVVAPGRLIERVSAGDRARYRFRTDTPIPPSFAVAAGSYHRTERVVAGRKGPVRLSVHAMPGHGRNVEALLDTMARTLAALERRLGHYPYRRMRLVEVDLGEPNCRIRADTVYCDRSLGFINDPRLDEPRRPSNSLVKIPAAMLTNLYLRSVLLPANQPGASSLTDGPGFYLSQLVWAAEAEQNVETAAVRDLHWHYFTQRSQATEEGTIVAHPEQTWIGAHKHAAVLYGLERYIGRDTVVDALAGLIDRYRLAEPPLPHTRDLVDALKDRTSKRWQPLVSDLFERRTLYDLSLTSARATRARAGGYRIEVLAEADKRFLDAMGDSQSAELSIPLELVVFGSPNEKSADAVLWSGMVPAEDLNSGRVRITVEELPETVSIDPYRRLLDPDRTDNRIEIQ</sequence>
<protein>
    <submittedName>
        <fullName evidence="3">Uncharacterized protein</fullName>
    </submittedName>
</protein>
<feature type="compositionally biased region" description="Basic and acidic residues" evidence="1">
    <location>
        <begin position="743"/>
        <end position="777"/>
    </location>
</feature>
<feature type="transmembrane region" description="Helical" evidence="2">
    <location>
        <begin position="441"/>
        <end position="465"/>
    </location>
</feature>
<feature type="transmembrane region" description="Helical" evidence="2">
    <location>
        <begin position="566"/>
        <end position="585"/>
    </location>
</feature>
<feature type="region of interest" description="Disordered" evidence="1">
    <location>
        <begin position="274"/>
        <end position="297"/>
    </location>
</feature>
<feature type="transmembrane region" description="Helical" evidence="2">
    <location>
        <begin position="248"/>
        <end position="265"/>
    </location>
</feature>
<evidence type="ECO:0000313" key="4">
    <source>
        <dbReference type="Proteomes" id="UP000315400"/>
    </source>
</evidence>
<keyword evidence="2" id="KW-0472">Membrane</keyword>
<keyword evidence="2" id="KW-1133">Transmembrane helix</keyword>
<proteinExistence type="predicted"/>
<reference evidence="3 4" key="1">
    <citation type="submission" date="2019-06" db="EMBL/GenBank/DDBJ databases">
        <title>Metagenome assembled Genome of Spiribacter salinus SL48-SHIP from the microbial mat of Salt Lake 48 (Novosibirsk region, Russia).</title>
        <authorList>
            <person name="Shipova A."/>
            <person name="Rozanov A.S."/>
            <person name="Bryanskaya A.V."/>
            <person name="Peltek S.E."/>
        </authorList>
    </citation>
    <scope>NUCLEOTIDE SEQUENCE [LARGE SCALE GENOMIC DNA]</scope>
    <source>
        <strain evidence="3">SL48-SHIP-2</strain>
    </source>
</reference>
<keyword evidence="2" id="KW-0812">Transmembrane</keyword>
<accession>A0A540VS16</accession>
<dbReference type="EMBL" id="VIFK01000109">
    <property type="protein sequence ID" value="TQE98953.1"/>
    <property type="molecule type" value="Genomic_DNA"/>
</dbReference>
<evidence type="ECO:0000256" key="2">
    <source>
        <dbReference type="SAM" id="Phobius"/>
    </source>
</evidence>
<feature type="transmembrane region" description="Helical" evidence="2">
    <location>
        <begin position="523"/>
        <end position="545"/>
    </location>
</feature>
<comment type="caution">
    <text evidence="3">The sequence shown here is derived from an EMBL/GenBank/DDBJ whole genome shotgun (WGS) entry which is preliminary data.</text>
</comment>
<feature type="transmembrane region" description="Helical" evidence="2">
    <location>
        <begin position="322"/>
        <end position="339"/>
    </location>
</feature>
<organism evidence="3 4">
    <name type="scientific">Spiribacter salinus</name>
    <dbReference type="NCBI Taxonomy" id="1335746"/>
    <lineage>
        <taxon>Bacteria</taxon>
        <taxon>Pseudomonadati</taxon>
        <taxon>Pseudomonadota</taxon>
        <taxon>Gammaproteobacteria</taxon>
        <taxon>Chromatiales</taxon>
        <taxon>Ectothiorhodospiraceae</taxon>
        <taxon>Spiribacter</taxon>
    </lineage>
</organism>
<dbReference type="AlphaFoldDB" id="A0A540VS16"/>
<feature type="transmembrane region" description="Helical" evidence="2">
    <location>
        <begin position="408"/>
        <end position="429"/>
    </location>
</feature>
<gene>
    <name evidence="3" type="ORF">FKY71_11125</name>
</gene>
<feature type="transmembrane region" description="Helical" evidence="2">
    <location>
        <begin position="18"/>
        <end position="39"/>
    </location>
</feature>
<feature type="transmembrane region" description="Helical" evidence="2">
    <location>
        <begin position="101"/>
        <end position="127"/>
    </location>
</feature>
<evidence type="ECO:0000256" key="1">
    <source>
        <dbReference type="SAM" id="MobiDB-lite"/>
    </source>
</evidence>
<dbReference type="Proteomes" id="UP000315400">
    <property type="component" value="Unassembled WGS sequence"/>
</dbReference>
<feature type="transmembrane region" description="Helical" evidence="2">
    <location>
        <begin position="477"/>
        <end position="503"/>
    </location>
</feature>
<feature type="transmembrane region" description="Helical" evidence="2">
    <location>
        <begin position="147"/>
        <end position="171"/>
    </location>
</feature>